<name>A0A8B0SSA3_KLEPN</name>
<dbReference type="AlphaFoldDB" id="A0A8B0SSA3"/>
<feature type="transmembrane region" description="Helical" evidence="1">
    <location>
        <begin position="20"/>
        <end position="41"/>
    </location>
</feature>
<keyword evidence="1" id="KW-1133">Transmembrane helix</keyword>
<reference evidence="2" key="1">
    <citation type="submission" date="2020-01" db="EMBL/GenBank/DDBJ databases">
        <authorList>
            <person name="Qin S."/>
        </authorList>
    </citation>
    <scope>NUCLEOTIDE SEQUENCE</scope>
    <source>
        <strain evidence="2">CVir17-16-YZ6g</strain>
        <plasmid evidence="2">p17-15-vir-like</plasmid>
    </source>
</reference>
<organism evidence="2">
    <name type="scientific">Klebsiella pneumoniae</name>
    <dbReference type="NCBI Taxonomy" id="573"/>
    <lineage>
        <taxon>Bacteria</taxon>
        <taxon>Pseudomonadati</taxon>
        <taxon>Pseudomonadota</taxon>
        <taxon>Gammaproteobacteria</taxon>
        <taxon>Enterobacterales</taxon>
        <taxon>Enterobacteriaceae</taxon>
        <taxon>Klebsiella/Raoultella group</taxon>
        <taxon>Klebsiella</taxon>
        <taxon>Klebsiella pneumoniae complex</taxon>
    </lineage>
</organism>
<keyword evidence="2" id="KW-0614">Plasmid</keyword>
<evidence type="ECO:0000313" key="2">
    <source>
        <dbReference type="EMBL" id="QTX14086.1"/>
    </source>
</evidence>
<geneLocation type="plasmid" evidence="2">
    <name>p17-15-vir-like</name>
</geneLocation>
<protein>
    <submittedName>
        <fullName evidence="2">Uncharacterized protein</fullName>
    </submittedName>
</protein>
<dbReference type="EMBL" id="MN956836">
    <property type="protein sequence ID" value="QTX14086.1"/>
    <property type="molecule type" value="Genomic_DNA"/>
</dbReference>
<sequence>MDRVSNFSCTIIQKNIKTHNLIFLNLTVFFYESLVNFRFLCRKHR</sequence>
<accession>A0A8B0SSA3</accession>
<keyword evidence="1" id="KW-0812">Transmembrane</keyword>
<keyword evidence="1" id="KW-0472">Membrane</keyword>
<evidence type="ECO:0000256" key="1">
    <source>
        <dbReference type="SAM" id="Phobius"/>
    </source>
</evidence>
<proteinExistence type="predicted"/>